<evidence type="ECO:0000259" key="2">
    <source>
        <dbReference type="Pfam" id="PF14535"/>
    </source>
</evidence>
<dbReference type="AlphaFoldDB" id="A7NGS3"/>
<dbReference type="PANTHER" id="PTHR43845:SF1">
    <property type="entry name" value="BLR5969 PROTEIN"/>
    <property type="match status" value="1"/>
</dbReference>
<dbReference type="OrthoDB" id="580775at2"/>
<protein>
    <submittedName>
        <fullName evidence="3">Coenzyme F390 synthetase-like protein</fullName>
    </submittedName>
</protein>
<dbReference type="EMBL" id="CP000804">
    <property type="protein sequence ID" value="ABU56670.1"/>
    <property type="molecule type" value="Genomic_DNA"/>
</dbReference>
<name>A7NGS3_ROSCS</name>
<dbReference type="InterPro" id="IPR000873">
    <property type="entry name" value="AMP-dep_synth/lig_dom"/>
</dbReference>
<dbReference type="HOGENOM" id="CLU_035301_1_3_0"/>
<dbReference type="KEGG" id="rca:Rcas_0540"/>
<dbReference type="PANTHER" id="PTHR43845">
    <property type="entry name" value="BLR5969 PROTEIN"/>
    <property type="match status" value="1"/>
</dbReference>
<dbReference type="Pfam" id="PF14535">
    <property type="entry name" value="AMP-binding_C_2"/>
    <property type="match status" value="1"/>
</dbReference>
<dbReference type="Pfam" id="PF00501">
    <property type="entry name" value="AMP-binding"/>
    <property type="match status" value="1"/>
</dbReference>
<evidence type="ECO:0000313" key="4">
    <source>
        <dbReference type="Proteomes" id="UP000000263"/>
    </source>
</evidence>
<dbReference type="InterPro" id="IPR045851">
    <property type="entry name" value="AMP-bd_C_sf"/>
</dbReference>
<proteinExistence type="predicted"/>
<feature type="domain" description="AMP-dependent synthetase/ligase" evidence="1">
    <location>
        <begin position="114"/>
        <end position="270"/>
    </location>
</feature>
<dbReference type="InterPro" id="IPR042099">
    <property type="entry name" value="ANL_N_sf"/>
</dbReference>
<dbReference type="Gene3D" id="3.40.50.12780">
    <property type="entry name" value="N-terminal domain of ligase-like"/>
    <property type="match status" value="1"/>
</dbReference>
<dbReference type="STRING" id="383372.Rcas_0540"/>
<gene>
    <name evidence="3" type="ordered locus">Rcas_0540</name>
</gene>
<dbReference type="SUPFAM" id="SSF56801">
    <property type="entry name" value="Acetyl-CoA synthetase-like"/>
    <property type="match status" value="1"/>
</dbReference>
<dbReference type="Proteomes" id="UP000000263">
    <property type="component" value="Chromosome"/>
</dbReference>
<accession>A7NGS3</accession>
<evidence type="ECO:0000313" key="3">
    <source>
        <dbReference type="EMBL" id="ABU56670.1"/>
    </source>
</evidence>
<sequence>MDIGAFYAGFDQRVRDIVAYGYDRSPAFRRRMEAAGLTPDDIQTTADLARLPILRKEQLVEIHRQGPGLGGMLTVPLSALRRIFQSPGPIYDPEPDEPDSWRWAPAFRAAGFAPGDIVLNCFGYHLTPAGVMFEEGARAIGCTVIPAGIGNQAQQIDAMAHLGVTAYAGLPSYLKALLERATEQGHDPRSWTLNKAFVAAEPLPPSLRALFEEQYGILVYDGYGAAETGNLGYNGPERQGWHLPDDALVQICDLNTGAPLPPGQTGDVVVTLFRRDYILVRFAVGDLSALMEPGTPTIISTPRLVGWLGRSGDSVKVRGLFVHPRHVEEAIRTLQGVAAYQAVVVREHHRDDMICRIVPTADADATSLRQSAEQALYDALKIHCRVEIVLSLPEGAKPFVDERRWE</sequence>
<dbReference type="Gene3D" id="3.30.300.30">
    <property type="match status" value="1"/>
</dbReference>
<keyword evidence="4" id="KW-1185">Reference proteome</keyword>
<dbReference type="eggNOG" id="COG1541">
    <property type="taxonomic scope" value="Bacteria"/>
</dbReference>
<feature type="domain" description="AMP-dependent ligase C-terminal" evidence="2">
    <location>
        <begin position="319"/>
        <end position="389"/>
    </location>
</feature>
<evidence type="ECO:0000259" key="1">
    <source>
        <dbReference type="Pfam" id="PF00501"/>
    </source>
</evidence>
<dbReference type="RefSeq" id="WP_012119101.1">
    <property type="nucleotide sequence ID" value="NC_009767.1"/>
</dbReference>
<reference evidence="3 4" key="1">
    <citation type="submission" date="2007-08" db="EMBL/GenBank/DDBJ databases">
        <title>Complete sequence of Roseiflexus castenholzii DSM 13941.</title>
        <authorList>
            <consortium name="US DOE Joint Genome Institute"/>
            <person name="Copeland A."/>
            <person name="Lucas S."/>
            <person name="Lapidus A."/>
            <person name="Barry K."/>
            <person name="Glavina del Rio T."/>
            <person name="Dalin E."/>
            <person name="Tice H."/>
            <person name="Pitluck S."/>
            <person name="Thompson L.S."/>
            <person name="Brettin T."/>
            <person name="Bruce D."/>
            <person name="Detter J.C."/>
            <person name="Han C."/>
            <person name="Tapia R."/>
            <person name="Schmutz J."/>
            <person name="Larimer F."/>
            <person name="Land M."/>
            <person name="Hauser L."/>
            <person name="Kyrpides N."/>
            <person name="Mikhailova N."/>
            <person name="Bryant D.A."/>
            <person name="Hanada S."/>
            <person name="Tsukatani Y."/>
            <person name="Richardson P."/>
        </authorList>
    </citation>
    <scope>NUCLEOTIDE SEQUENCE [LARGE SCALE GENOMIC DNA]</scope>
    <source>
        <strain evidence="4">DSM 13941 / HLO8</strain>
    </source>
</reference>
<organism evidence="3 4">
    <name type="scientific">Roseiflexus castenholzii (strain DSM 13941 / HLO8)</name>
    <dbReference type="NCBI Taxonomy" id="383372"/>
    <lineage>
        <taxon>Bacteria</taxon>
        <taxon>Bacillati</taxon>
        <taxon>Chloroflexota</taxon>
        <taxon>Chloroflexia</taxon>
        <taxon>Chloroflexales</taxon>
        <taxon>Roseiflexineae</taxon>
        <taxon>Roseiflexaceae</taxon>
        <taxon>Roseiflexus</taxon>
    </lineage>
</organism>
<dbReference type="InterPro" id="IPR028154">
    <property type="entry name" value="AMP-dep_Lig_C"/>
</dbReference>